<feature type="domain" description="PRC-barrel" evidence="1">
    <location>
        <begin position="1"/>
        <end position="80"/>
    </location>
</feature>
<sequence>MTEILTRRLVGKSIVGTDGTVFGTLSTITMDPESGALCDLVVEPRGDGRSKRNKPLDDEGRMHIPFGRIETVRDQIVVQVGN</sequence>
<dbReference type="PANTHER" id="PTHR38137">
    <property type="entry name" value="PRC-BARREL DOMAIN PROTEIN"/>
    <property type="match status" value="1"/>
</dbReference>
<dbReference type="RefSeq" id="WP_207289465.1">
    <property type="nucleotide sequence ID" value="NZ_CP071462.1"/>
</dbReference>
<gene>
    <name evidence="2" type="ORF">J0X25_02540</name>
</gene>
<organism evidence="2 3">
    <name type="scientific">Haloterrigena alkaliphila</name>
    <dbReference type="NCBI Taxonomy" id="2816475"/>
    <lineage>
        <taxon>Archaea</taxon>
        <taxon>Methanobacteriati</taxon>
        <taxon>Methanobacteriota</taxon>
        <taxon>Stenosarchaea group</taxon>
        <taxon>Halobacteria</taxon>
        <taxon>Halobacteriales</taxon>
        <taxon>Natrialbaceae</taxon>
        <taxon>Haloterrigena</taxon>
    </lineage>
</organism>
<reference evidence="2 3" key="1">
    <citation type="submission" date="2021-03" db="EMBL/GenBank/DDBJ databases">
        <title>Haloterrigena longa sp. nov. and Haloterrigena limicola sp. nov., extremely halophilic archaea isolated from a salt lake.</title>
        <authorList>
            <person name="Henglin C."/>
        </authorList>
    </citation>
    <scope>NUCLEOTIDE SEQUENCE [LARGE SCALE GENOMIC DNA]</scope>
    <source>
        <strain evidence="2 3">KZCA68</strain>
    </source>
</reference>
<dbReference type="Gene3D" id="2.30.30.240">
    <property type="entry name" value="PRC-barrel domain"/>
    <property type="match status" value="1"/>
</dbReference>
<dbReference type="InterPro" id="IPR011033">
    <property type="entry name" value="PRC_barrel-like_sf"/>
</dbReference>
<dbReference type="GeneID" id="63186147"/>
<protein>
    <submittedName>
        <fullName evidence="2">PRC-barrel domain-containing protein</fullName>
    </submittedName>
</protein>
<dbReference type="SUPFAM" id="SSF50346">
    <property type="entry name" value="PRC-barrel domain"/>
    <property type="match status" value="1"/>
</dbReference>
<dbReference type="EMBL" id="CP071462">
    <property type="protein sequence ID" value="QSW99860.1"/>
    <property type="molecule type" value="Genomic_DNA"/>
</dbReference>
<evidence type="ECO:0000313" key="2">
    <source>
        <dbReference type="EMBL" id="QSW99860.1"/>
    </source>
</evidence>
<dbReference type="Proteomes" id="UP000663203">
    <property type="component" value="Chromosome"/>
</dbReference>
<dbReference type="Pfam" id="PF05239">
    <property type="entry name" value="PRC"/>
    <property type="match status" value="1"/>
</dbReference>
<name>A0A8A2VGQ2_9EURY</name>
<accession>A0A8A2VGQ2</accession>
<keyword evidence="3" id="KW-1185">Reference proteome</keyword>
<proteinExistence type="predicted"/>
<dbReference type="AlphaFoldDB" id="A0A8A2VGQ2"/>
<dbReference type="KEGG" id="hakz:J0X25_02540"/>
<evidence type="ECO:0000259" key="1">
    <source>
        <dbReference type="Pfam" id="PF05239"/>
    </source>
</evidence>
<evidence type="ECO:0000313" key="3">
    <source>
        <dbReference type="Proteomes" id="UP000663203"/>
    </source>
</evidence>
<dbReference type="InterPro" id="IPR027275">
    <property type="entry name" value="PRC-brl_dom"/>
</dbReference>
<dbReference type="PANTHER" id="PTHR38137:SF2">
    <property type="entry name" value="PRC-BARREL DOMAIN-CONTAINING PROTEIN"/>
    <property type="match status" value="1"/>
</dbReference>